<gene>
    <name evidence="1" type="ORF">GCM10010478_02190</name>
</gene>
<sequence>MSRVRDTAYRAAERVARWREAPAVHPTGVLCSGTLHVAGRGERFWGEPWLDRHASYPAIVRWSHALGTPGRLPDALGLAVRVEDAGGPDRPLDLLFTSSGAGRLGRHVPLLRPDALTGAYSTLLAYRTGECERVLAAFPMLDPPHTPRPTLWQELACRPVLFRLCAAASDEPWRPFASLTLEAVHPAPAEATVSYDPVANSLPGLRPAGRLNRLRDPAYAGSRRGRGAL</sequence>
<dbReference type="InterPro" id="IPR020835">
    <property type="entry name" value="Catalase_sf"/>
</dbReference>
<dbReference type="SUPFAM" id="SSF56634">
    <property type="entry name" value="Heme-dependent catalase-like"/>
    <property type="match status" value="1"/>
</dbReference>
<proteinExistence type="predicted"/>
<keyword evidence="2" id="KW-1185">Reference proteome</keyword>
<evidence type="ECO:0000313" key="2">
    <source>
        <dbReference type="Proteomes" id="UP001501423"/>
    </source>
</evidence>
<evidence type="ECO:0008006" key="3">
    <source>
        <dbReference type="Google" id="ProtNLM"/>
    </source>
</evidence>
<evidence type="ECO:0000313" key="1">
    <source>
        <dbReference type="EMBL" id="GAA2907246.1"/>
    </source>
</evidence>
<accession>A0ABN3W8W5</accession>
<organism evidence="1 2">
    <name type="scientific">Streptomyces erythrogriseus</name>
    <dbReference type="NCBI Taxonomy" id="284027"/>
    <lineage>
        <taxon>Bacteria</taxon>
        <taxon>Bacillati</taxon>
        <taxon>Actinomycetota</taxon>
        <taxon>Actinomycetes</taxon>
        <taxon>Kitasatosporales</taxon>
        <taxon>Streptomycetaceae</taxon>
        <taxon>Streptomyces</taxon>
        <taxon>Streptomyces griseoincarnatus group</taxon>
    </lineage>
</organism>
<reference evidence="2" key="1">
    <citation type="journal article" date="2019" name="Int. J. Syst. Evol. Microbiol.">
        <title>The Global Catalogue of Microorganisms (GCM) 10K type strain sequencing project: providing services to taxonomists for standard genome sequencing and annotation.</title>
        <authorList>
            <consortium name="The Broad Institute Genomics Platform"/>
            <consortium name="The Broad Institute Genome Sequencing Center for Infectious Disease"/>
            <person name="Wu L."/>
            <person name="Ma J."/>
        </authorList>
    </citation>
    <scope>NUCLEOTIDE SEQUENCE [LARGE SCALE GENOMIC DNA]</scope>
    <source>
        <strain evidence="2">JCM 9650</strain>
    </source>
</reference>
<dbReference type="Proteomes" id="UP001501423">
    <property type="component" value="Unassembled WGS sequence"/>
</dbReference>
<name>A0ABN3W8W5_9ACTN</name>
<comment type="caution">
    <text evidence="1">The sequence shown here is derived from an EMBL/GenBank/DDBJ whole genome shotgun (WGS) entry which is preliminary data.</text>
</comment>
<protein>
    <recommendedName>
        <fullName evidence="3">Phosphodiesterase</fullName>
    </recommendedName>
</protein>
<dbReference type="EMBL" id="BAAAVA010000001">
    <property type="protein sequence ID" value="GAA2907246.1"/>
    <property type="molecule type" value="Genomic_DNA"/>
</dbReference>